<name>A0A5J5KU75_9MICC</name>
<comment type="caution">
    <text evidence="6">The sequence shown here is derived from an EMBL/GenBank/DDBJ whole genome shotgun (WGS) entry which is preliminary data.</text>
</comment>
<evidence type="ECO:0000256" key="2">
    <source>
        <dbReference type="ARBA" id="ARBA00022741"/>
    </source>
</evidence>
<dbReference type="OrthoDB" id="3239744at2"/>
<proteinExistence type="predicted"/>
<keyword evidence="2" id="KW-0547">Nucleotide-binding</keyword>
<protein>
    <submittedName>
        <fullName evidence="6">ABC-F family ATP-binding cassette domain-containing protein</fullName>
    </submittedName>
</protein>
<evidence type="ECO:0000313" key="6">
    <source>
        <dbReference type="EMBL" id="KAA9393213.1"/>
    </source>
</evidence>
<sequence>MSFPQKPAVTLADLSFTWPDGSTAIRDLTAAFNAGRTGLIGSNGSGKSTLLRLIAGDLTPVSGTVTVTGRVGYLPQHLTLRTGATVVELLGVDRTVAALHAIEAGDADPRHFDTLGDDWDVEARTLAALDRIGLPDIGLERPAGTLSGGETILAALAGLQLSGDEVVLLDEPTNNLDRHARQLLYEAITSWRGALVVVSHDVALLDLMDDTAELRYGSLAVFGGNYGAFQEHLAVEQAAAEQALHTAEQQLRTERRQRVEAQTKLARRQRYARTDFENKRKPKMIMNNRKQEAQVSAGKLRGQLDHKVDAAQEAVAEREKRLRRDPTITIALPDPRVPAGRRLAELRDGRGRAFTFQGPERIALTGRNGIGKTRLLEALVPPAPADSTEPRNHGVEALAYTDRIGYLPQRLDHLDDEATILDTVRRAAPSTPDGELRAGLARFLFRGDLIHRPVGDLSGGERFRVALATVLLADPPHQLIVLDEPTNNLDLHSMDELVAALSDYRGGLLVVSHDDVFLTRLGIGTWLGLDDRGLTRGEAPASSSGVDDHFA</sequence>
<keyword evidence="4" id="KW-0175">Coiled coil</keyword>
<dbReference type="SUPFAM" id="SSF52540">
    <property type="entry name" value="P-loop containing nucleoside triphosphate hydrolases"/>
    <property type="match status" value="2"/>
</dbReference>
<dbReference type="InterPro" id="IPR050611">
    <property type="entry name" value="ABCF"/>
</dbReference>
<dbReference type="InterPro" id="IPR003593">
    <property type="entry name" value="AAA+_ATPase"/>
</dbReference>
<evidence type="ECO:0000256" key="1">
    <source>
        <dbReference type="ARBA" id="ARBA00022737"/>
    </source>
</evidence>
<keyword evidence="7" id="KW-1185">Reference proteome</keyword>
<dbReference type="PANTHER" id="PTHR19211:SF6">
    <property type="entry name" value="BLL7188 PROTEIN"/>
    <property type="match status" value="1"/>
</dbReference>
<dbReference type="EMBL" id="SZWF01000023">
    <property type="protein sequence ID" value="KAA9393213.1"/>
    <property type="molecule type" value="Genomic_DNA"/>
</dbReference>
<gene>
    <name evidence="6" type="ORF">FCK90_13085</name>
</gene>
<evidence type="ECO:0000259" key="5">
    <source>
        <dbReference type="PROSITE" id="PS50893"/>
    </source>
</evidence>
<feature type="coiled-coil region" evidence="4">
    <location>
        <begin position="237"/>
        <end position="264"/>
    </location>
</feature>
<dbReference type="FunFam" id="3.40.50.300:FF:001320">
    <property type="entry name" value="Heme ABC transporter ATP-binding protein"/>
    <property type="match status" value="1"/>
</dbReference>
<feature type="domain" description="ABC transporter" evidence="5">
    <location>
        <begin position="9"/>
        <end position="241"/>
    </location>
</feature>
<evidence type="ECO:0000256" key="4">
    <source>
        <dbReference type="SAM" id="Coils"/>
    </source>
</evidence>
<keyword evidence="3 6" id="KW-0067">ATP-binding</keyword>
<dbReference type="GO" id="GO:0005524">
    <property type="term" value="F:ATP binding"/>
    <property type="evidence" value="ECO:0007669"/>
    <property type="project" value="UniProtKB-KW"/>
</dbReference>
<dbReference type="AlphaFoldDB" id="A0A5J5KU75"/>
<dbReference type="RefSeq" id="WP_158034758.1">
    <property type="nucleotide sequence ID" value="NZ_ML708627.1"/>
</dbReference>
<evidence type="ECO:0000313" key="7">
    <source>
        <dbReference type="Proteomes" id="UP000325957"/>
    </source>
</evidence>
<feature type="domain" description="ABC transporter" evidence="5">
    <location>
        <begin position="330"/>
        <end position="546"/>
    </location>
</feature>
<dbReference type="PROSITE" id="PS50893">
    <property type="entry name" value="ABC_TRANSPORTER_2"/>
    <property type="match status" value="2"/>
</dbReference>
<dbReference type="InterPro" id="IPR003439">
    <property type="entry name" value="ABC_transporter-like_ATP-bd"/>
</dbReference>
<accession>A0A5J5KU75</accession>
<keyword evidence="1" id="KW-0677">Repeat</keyword>
<evidence type="ECO:0000256" key="3">
    <source>
        <dbReference type="ARBA" id="ARBA00022840"/>
    </source>
</evidence>
<dbReference type="PANTHER" id="PTHR19211">
    <property type="entry name" value="ATP-BINDING TRANSPORT PROTEIN-RELATED"/>
    <property type="match status" value="1"/>
</dbReference>
<dbReference type="Gene3D" id="3.40.50.300">
    <property type="entry name" value="P-loop containing nucleotide triphosphate hydrolases"/>
    <property type="match status" value="2"/>
</dbReference>
<dbReference type="GO" id="GO:0016887">
    <property type="term" value="F:ATP hydrolysis activity"/>
    <property type="evidence" value="ECO:0007669"/>
    <property type="project" value="InterPro"/>
</dbReference>
<organism evidence="6 7">
    <name type="scientific">Kocuria coralli</name>
    <dbReference type="NCBI Taxonomy" id="1461025"/>
    <lineage>
        <taxon>Bacteria</taxon>
        <taxon>Bacillati</taxon>
        <taxon>Actinomycetota</taxon>
        <taxon>Actinomycetes</taxon>
        <taxon>Micrococcales</taxon>
        <taxon>Micrococcaceae</taxon>
        <taxon>Kocuria</taxon>
    </lineage>
</organism>
<dbReference type="Proteomes" id="UP000325957">
    <property type="component" value="Unassembled WGS sequence"/>
</dbReference>
<dbReference type="InterPro" id="IPR027417">
    <property type="entry name" value="P-loop_NTPase"/>
</dbReference>
<dbReference type="Pfam" id="PF00005">
    <property type="entry name" value="ABC_tran"/>
    <property type="match status" value="2"/>
</dbReference>
<reference evidence="6 7" key="1">
    <citation type="submission" date="2019-05" db="EMBL/GenBank/DDBJ databases">
        <title>Kocuria coralli sp. nov., a novel actinobacterium isolated from coral reef seawater.</title>
        <authorList>
            <person name="Li J."/>
        </authorList>
    </citation>
    <scope>NUCLEOTIDE SEQUENCE [LARGE SCALE GENOMIC DNA]</scope>
    <source>
        <strain evidence="6 7">SCSIO 13007</strain>
    </source>
</reference>
<dbReference type="SMART" id="SM00382">
    <property type="entry name" value="AAA"/>
    <property type="match status" value="2"/>
</dbReference>